<keyword evidence="10" id="KW-0325">Glycoprotein</keyword>
<evidence type="ECO:0000256" key="2">
    <source>
        <dbReference type="ARBA" id="ARBA00005723"/>
    </source>
</evidence>
<protein>
    <recommendedName>
        <fullName evidence="11">Secretogranin-1</fullName>
    </recommendedName>
    <alternativeName>
        <fullName evidence="12">Chromogranin-B</fullName>
    </alternativeName>
</protein>
<feature type="compositionally biased region" description="Basic and acidic residues" evidence="14">
    <location>
        <begin position="113"/>
        <end position="227"/>
    </location>
</feature>
<dbReference type="Pfam" id="PF01271">
    <property type="entry name" value="Granin"/>
    <property type="match status" value="1"/>
</dbReference>
<evidence type="ECO:0000256" key="1">
    <source>
        <dbReference type="ARBA" id="ARBA00004613"/>
    </source>
</evidence>
<evidence type="ECO:0000256" key="6">
    <source>
        <dbReference type="ARBA" id="ARBA00022685"/>
    </source>
</evidence>
<keyword evidence="6" id="KW-0165">Cleavage on pair of basic residues</keyword>
<organism evidence="15 16">
    <name type="scientific">Crotophaga sulcirostris</name>
    <name type="common">Groove-billed ani</name>
    <dbReference type="NCBI Taxonomy" id="33598"/>
    <lineage>
        <taxon>Eukaryota</taxon>
        <taxon>Metazoa</taxon>
        <taxon>Chordata</taxon>
        <taxon>Craniata</taxon>
        <taxon>Vertebrata</taxon>
        <taxon>Euteleostomi</taxon>
        <taxon>Archelosauria</taxon>
        <taxon>Archosauria</taxon>
        <taxon>Dinosauria</taxon>
        <taxon>Saurischia</taxon>
        <taxon>Theropoda</taxon>
        <taxon>Coelurosauria</taxon>
        <taxon>Aves</taxon>
        <taxon>Neognathae</taxon>
        <taxon>Neoaves</taxon>
        <taxon>Otidimorphae</taxon>
        <taxon>Cuculiformes</taxon>
        <taxon>Crotophagidae</taxon>
        <taxon>Crotophaga</taxon>
    </lineage>
</organism>
<dbReference type="GO" id="GO:0005615">
    <property type="term" value="C:extracellular space"/>
    <property type="evidence" value="ECO:0007669"/>
    <property type="project" value="TreeGrafter"/>
</dbReference>
<evidence type="ECO:0000256" key="14">
    <source>
        <dbReference type="SAM" id="MobiDB-lite"/>
    </source>
</evidence>
<keyword evidence="4" id="KW-0597">Phosphoprotein</keyword>
<feature type="compositionally biased region" description="Basic and acidic residues" evidence="14">
    <location>
        <begin position="542"/>
        <end position="564"/>
    </location>
</feature>
<comment type="subunit">
    <text evidence="13">Interacts with ITPR1 in the secretory granules.</text>
</comment>
<evidence type="ECO:0000256" key="3">
    <source>
        <dbReference type="ARBA" id="ARBA00022525"/>
    </source>
</evidence>
<dbReference type="Proteomes" id="UP000549499">
    <property type="component" value="Unassembled WGS sequence"/>
</dbReference>
<keyword evidence="8" id="KW-0654">Proteoglycan</keyword>
<keyword evidence="16" id="KW-1185">Reference proteome</keyword>
<feature type="compositionally biased region" description="Basic and acidic residues" evidence="14">
    <location>
        <begin position="412"/>
        <end position="437"/>
    </location>
</feature>
<dbReference type="PRINTS" id="PR00659">
    <property type="entry name" value="CHROMOGRANIN"/>
</dbReference>
<reference evidence="15 16" key="1">
    <citation type="submission" date="2019-09" db="EMBL/GenBank/DDBJ databases">
        <title>Bird 10,000 Genomes (B10K) Project - Family phase.</title>
        <authorList>
            <person name="Zhang G."/>
        </authorList>
    </citation>
    <scope>NUCLEOTIDE SEQUENCE [LARGE SCALE GENOMIC DNA]</scope>
    <source>
        <strain evidence="15">B10K-DU-003-44</strain>
        <tissue evidence="15">Muscle</tissue>
    </source>
</reference>
<dbReference type="PANTHER" id="PTHR10583">
    <property type="entry name" value="CHROMOGRANIN"/>
    <property type="match status" value="1"/>
</dbReference>
<feature type="region of interest" description="Disordered" evidence="14">
    <location>
        <begin position="586"/>
        <end position="605"/>
    </location>
</feature>
<evidence type="ECO:0000256" key="11">
    <source>
        <dbReference type="ARBA" id="ARBA00039221"/>
    </source>
</evidence>
<dbReference type="InterPro" id="IPR001819">
    <property type="entry name" value="Chromogranin_AB"/>
</dbReference>
<comment type="similarity">
    <text evidence="2">Belongs to the chromogranin/secretogranin protein family.</text>
</comment>
<gene>
    <name evidence="15" type="primary">Chgb</name>
    <name evidence="15" type="ORF">CROSUL_R13288</name>
</gene>
<keyword evidence="3" id="KW-0964">Secreted</keyword>
<keyword evidence="7" id="KW-0732">Signal</keyword>
<accession>A0A7K5HF59</accession>
<proteinExistence type="inferred from homology"/>
<feature type="compositionally biased region" description="Basic and acidic residues" evidence="14">
    <location>
        <begin position="308"/>
        <end position="404"/>
    </location>
</feature>
<dbReference type="InterPro" id="IPR001990">
    <property type="entry name" value="Granin"/>
</dbReference>
<keyword evidence="9" id="KW-1015">Disulfide bond</keyword>
<feature type="region of interest" description="Disordered" evidence="14">
    <location>
        <begin position="113"/>
        <end position="565"/>
    </location>
</feature>
<dbReference type="PROSITE" id="PS00422">
    <property type="entry name" value="GRANINS_1"/>
    <property type="match status" value="1"/>
</dbReference>
<evidence type="ECO:0000256" key="9">
    <source>
        <dbReference type="ARBA" id="ARBA00023157"/>
    </source>
</evidence>
<evidence type="ECO:0000256" key="5">
    <source>
        <dbReference type="ARBA" id="ARBA00022641"/>
    </source>
</evidence>
<feature type="region of interest" description="Disordered" evidence="14">
    <location>
        <begin position="683"/>
        <end position="702"/>
    </location>
</feature>
<keyword evidence="5" id="KW-0765">Sulfation</keyword>
<dbReference type="OrthoDB" id="9907623at2759"/>
<dbReference type="InterPro" id="IPR018054">
    <property type="entry name" value="Chromogranin_CS"/>
</dbReference>
<evidence type="ECO:0000256" key="13">
    <source>
        <dbReference type="ARBA" id="ARBA00044763"/>
    </source>
</evidence>
<dbReference type="GO" id="GO:0030141">
    <property type="term" value="C:secretory granule"/>
    <property type="evidence" value="ECO:0007669"/>
    <property type="project" value="InterPro"/>
</dbReference>
<comment type="subcellular location">
    <subcellularLocation>
        <location evidence="1">Secreted</location>
    </subcellularLocation>
</comment>
<comment type="caution">
    <text evidence="15">The sequence shown here is derived from an EMBL/GenBank/DDBJ whole genome shotgun (WGS) entry which is preliminary data.</text>
</comment>
<evidence type="ECO:0000256" key="4">
    <source>
        <dbReference type="ARBA" id="ARBA00022553"/>
    </source>
</evidence>
<evidence type="ECO:0000256" key="7">
    <source>
        <dbReference type="ARBA" id="ARBA00022729"/>
    </source>
</evidence>
<evidence type="ECO:0000256" key="8">
    <source>
        <dbReference type="ARBA" id="ARBA00022974"/>
    </source>
</evidence>
<feature type="compositionally biased region" description="Basic and acidic residues" evidence="14">
    <location>
        <begin position="279"/>
        <end position="301"/>
    </location>
</feature>
<feature type="non-terminal residue" evidence="15">
    <location>
        <position position="1"/>
    </location>
</feature>
<dbReference type="PANTHER" id="PTHR10583:SF4">
    <property type="entry name" value="SECRETOGRANIN-1"/>
    <property type="match status" value="1"/>
</dbReference>
<dbReference type="EMBL" id="VYZB01000058">
    <property type="protein sequence ID" value="NWS67970.1"/>
    <property type="molecule type" value="Genomic_DNA"/>
</dbReference>
<name>A0A7K5HF59_CROSL</name>
<dbReference type="AlphaFoldDB" id="A0A7K5HF59"/>
<evidence type="ECO:0000256" key="10">
    <source>
        <dbReference type="ARBA" id="ARBA00023180"/>
    </source>
</evidence>
<sequence>FCAQSYFCLCSGTMEGKGTSPSHHSEESSVLDLPSVCDLAECFLAPHSSENSEELFRSVDASPSSPTGVSAVPVEKDHIEEMVTRCIVEVLSNALSKPNAPPINPECREILKKSGRNDRERSENKQLEVRHLKDPAETEKHPTESVEKEQSQAEEESKKYLKGSDEEKLAREEGKSKEEEGPIQEERIRTEEMKQYQENRREEEKSYHSEEESKESKSHDEEVEHAVLNKKSQSDGMSTEEFPDGNDQHPLSHWHSEEGMQSPYKRIHKGEEGEAEEERSEKYHHESKERDFSHQREHEGSDESEETEKEKQSYKPERYHGKHRLSDSSEEKRGRGGEKEEVAEKSDKEEAHLWDKWNRQKHHKESEQQREEKSGYRGGHGSEEVEDKRYADQGNEEYRERWQQSEESSEEDSSHRHSEESDEKWREERRHHDGSHEVRRHHSEGRTYLGDESEEELDRYLSGGSKEKQHHAGGRYRLWDNEDEGSQKGYTRERKGQPRRHYSTEDSVEQQRYPGSSEEEEEEVEKKHRSSDQMENEEETMEEGRYTEREEYRSRLPSENEKRTTAPYSPLYPLLWWKSQYVEKRNTAGEPLPEHKEESQPTLNEKSLFPEYNDYDWWEKKQILSALNHRSTKKRNLGKMNRYDMKRQYNKMDQLAELLNYRKKSAEFPELYNSGEDVKKRHVIRNDRGSLSQRPLTEEEEKELENLAAMDLELQKIAEKFNNNRRG</sequence>
<evidence type="ECO:0000256" key="12">
    <source>
        <dbReference type="ARBA" id="ARBA00042410"/>
    </source>
</evidence>
<evidence type="ECO:0000313" key="16">
    <source>
        <dbReference type="Proteomes" id="UP000549499"/>
    </source>
</evidence>
<feature type="non-terminal residue" evidence="15">
    <location>
        <position position="727"/>
    </location>
</feature>
<feature type="compositionally biased region" description="Basic and acidic residues" evidence="14">
    <location>
        <begin position="586"/>
        <end position="599"/>
    </location>
</feature>
<evidence type="ECO:0000313" key="15">
    <source>
        <dbReference type="EMBL" id="NWS67970.1"/>
    </source>
</evidence>